<organism evidence="2 3">
    <name type="scientific">Mycoplasma phocoeninasale</name>
    <dbReference type="NCBI Taxonomy" id="2726117"/>
    <lineage>
        <taxon>Bacteria</taxon>
        <taxon>Bacillati</taxon>
        <taxon>Mycoplasmatota</taxon>
        <taxon>Mollicutes</taxon>
        <taxon>Mycoplasmataceae</taxon>
        <taxon>Mycoplasma</taxon>
    </lineage>
</organism>
<dbReference type="KEGG" id="mphn:HGG64_01310"/>
<dbReference type="AlphaFoldDB" id="A0A858U4M8"/>
<gene>
    <name evidence="2" type="ORF">HGG64_01310</name>
</gene>
<dbReference type="EMBL" id="CP051480">
    <property type="protein sequence ID" value="QJG66347.1"/>
    <property type="molecule type" value="Genomic_DNA"/>
</dbReference>
<keyword evidence="1" id="KW-1133">Transmembrane helix</keyword>
<dbReference type="Proteomes" id="UP000501728">
    <property type="component" value="Chromosome"/>
</dbReference>
<reference evidence="2 3" key="1">
    <citation type="submission" date="2020-04" db="EMBL/GenBank/DDBJ databases">
        <title>Novel Mycoplasma species detected in Phocoena phocoena (harbor porpoise) from the USA.</title>
        <authorList>
            <person name="Volokhov D.V."/>
        </authorList>
    </citation>
    <scope>NUCLEOTIDE SEQUENCE [LARGE SCALE GENOMIC DNA]</scope>
    <source>
        <strain evidence="2 3">C264-NAS</strain>
    </source>
</reference>
<evidence type="ECO:0000256" key="1">
    <source>
        <dbReference type="SAM" id="Phobius"/>
    </source>
</evidence>
<sequence>MKFWHRKTIYDFNIAAMLSMTLTIVFLFVLLAIRKDVELFKTKEAMRQNYVLTLAMGFALAVVLPIDIACFCFNIIGIIGAKKEKNKTAEILFIMSLILFMIIGFIGSAAAKILRNSKNYSQKFDQYHKFESNDFGAI</sequence>
<feature type="transmembrane region" description="Helical" evidence="1">
    <location>
        <begin position="54"/>
        <end position="79"/>
    </location>
</feature>
<dbReference type="RefSeq" id="WP_169580170.1">
    <property type="nucleotide sequence ID" value="NZ_CP051480.1"/>
</dbReference>
<evidence type="ECO:0000313" key="2">
    <source>
        <dbReference type="EMBL" id="QJG66347.1"/>
    </source>
</evidence>
<protein>
    <submittedName>
        <fullName evidence="2">Uncharacterized protein</fullName>
    </submittedName>
</protein>
<name>A0A858U4M8_9MOLU</name>
<feature type="transmembrane region" description="Helical" evidence="1">
    <location>
        <begin position="12"/>
        <end position="33"/>
    </location>
</feature>
<keyword evidence="3" id="KW-1185">Reference proteome</keyword>
<evidence type="ECO:0000313" key="3">
    <source>
        <dbReference type="Proteomes" id="UP000501728"/>
    </source>
</evidence>
<keyword evidence="1" id="KW-0812">Transmembrane</keyword>
<feature type="transmembrane region" description="Helical" evidence="1">
    <location>
        <begin position="91"/>
        <end position="114"/>
    </location>
</feature>
<accession>A0A858U4M8</accession>
<keyword evidence="1" id="KW-0472">Membrane</keyword>
<proteinExistence type="predicted"/>